<name>A0A2P5IC35_DIAHE</name>
<dbReference type="Proteomes" id="UP000094444">
    <property type="component" value="Unassembled WGS sequence"/>
</dbReference>
<gene>
    <name evidence="1" type="ORF">DHEL01_v201526</name>
</gene>
<dbReference type="AlphaFoldDB" id="A0A2P5IC35"/>
<organism evidence="1 2">
    <name type="scientific">Diaporthe helianthi</name>
    <dbReference type="NCBI Taxonomy" id="158607"/>
    <lineage>
        <taxon>Eukaryota</taxon>
        <taxon>Fungi</taxon>
        <taxon>Dikarya</taxon>
        <taxon>Ascomycota</taxon>
        <taxon>Pezizomycotina</taxon>
        <taxon>Sordariomycetes</taxon>
        <taxon>Sordariomycetidae</taxon>
        <taxon>Diaporthales</taxon>
        <taxon>Diaporthaceae</taxon>
        <taxon>Diaporthe</taxon>
    </lineage>
</organism>
<proteinExistence type="predicted"/>
<dbReference type="EMBL" id="MAVT02000071">
    <property type="protein sequence ID" value="POS80082.1"/>
    <property type="molecule type" value="Genomic_DNA"/>
</dbReference>
<sequence>MDWTALCSHGAKMPTCPYLGMEVKPCACSVGSLDIWSRAPTGLPKGYLLRTLPGQARPGPLLYRVAALPTVVAAGKMLATTVQQDQSSTRHPPAAKIAGCSGSAAIIHHRDVICWLVFVGAHPPQASAFFRAHEDLVRHPVTPGVATCRSQIEEGNEEGNEDRQQNKCIPRQYASACTYCTWAAWVKMQLSTVRSKEYSPPELQRVRTVSETHWLMVWPKTPAPPNCMMSFVHGPFTESAV</sequence>
<accession>A0A2P5IC35</accession>
<evidence type="ECO:0000313" key="1">
    <source>
        <dbReference type="EMBL" id="POS80082.1"/>
    </source>
</evidence>
<reference evidence="1" key="1">
    <citation type="submission" date="2017-09" db="EMBL/GenBank/DDBJ databases">
        <title>Polyketide synthases of a Diaporthe helianthi virulent isolate.</title>
        <authorList>
            <person name="Baroncelli R."/>
        </authorList>
    </citation>
    <scope>NUCLEOTIDE SEQUENCE [LARGE SCALE GENOMIC DNA]</scope>
    <source>
        <strain evidence="1">7/96</strain>
    </source>
</reference>
<comment type="caution">
    <text evidence="1">The sequence shown here is derived from an EMBL/GenBank/DDBJ whole genome shotgun (WGS) entry which is preliminary data.</text>
</comment>
<dbReference type="InParanoid" id="A0A2P5IC35"/>
<keyword evidence="2" id="KW-1185">Reference proteome</keyword>
<protein>
    <submittedName>
        <fullName evidence="1">Uncharacterized protein</fullName>
    </submittedName>
</protein>
<evidence type="ECO:0000313" key="2">
    <source>
        <dbReference type="Proteomes" id="UP000094444"/>
    </source>
</evidence>